<name>A0A2M4CBT5_9DIPT</name>
<dbReference type="EMBL" id="GGFJ01013633">
    <property type="protein sequence ID" value="MBW62774.1"/>
    <property type="molecule type" value="Transcribed_RNA"/>
</dbReference>
<reference evidence="3" key="1">
    <citation type="submission" date="2018-01" db="EMBL/GenBank/DDBJ databases">
        <title>An insight into the sialome of Amazonian anophelines.</title>
        <authorList>
            <person name="Ribeiro J.M."/>
            <person name="Scarpassa V."/>
            <person name="Calvo E."/>
        </authorList>
    </citation>
    <scope>NUCLEOTIDE SEQUENCE</scope>
    <source>
        <tissue evidence="3">Salivary glands</tissue>
    </source>
</reference>
<feature type="chain" id="PRO_5014676009" evidence="2">
    <location>
        <begin position="17"/>
        <end position="79"/>
    </location>
</feature>
<keyword evidence="2" id="KW-0732">Signal</keyword>
<evidence type="ECO:0000256" key="2">
    <source>
        <dbReference type="SAM" id="SignalP"/>
    </source>
</evidence>
<feature type="region of interest" description="Disordered" evidence="1">
    <location>
        <begin position="43"/>
        <end position="79"/>
    </location>
</feature>
<organism evidence="3">
    <name type="scientific">Anopheles marajoara</name>
    <dbReference type="NCBI Taxonomy" id="58244"/>
    <lineage>
        <taxon>Eukaryota</taxon>
        <taxon>Metazoa</taxon>
        <taxon>Ecdysozoa</taxon>
        <taxon>Arthropoda</taxon>
        <taxon>Hexapoda</taxon>
        <taxon>Insecta</taxon>
        <taxon>Pterygota</taxon>
        <taxon>Neoptera</taxon>
        <taxon>Endopterygota</taxon>
        <taxon>Diptera</taxon>
        <taxon>Nematocera</taxon>
        <taxon>Culicoidea</taxon>
        <taxon>Culicidae</taxon>
        <taxon>Anophelinae</taxon>
        <taxon>Anopheles</taxon>
    </lineage>
</organism>
<proteinExistence type="predicted"/>
<evidence type="ECO:0000256" key="1">
    <source>
        <dbReference type="SAM" id="MobiDB-lite"/>
    </source>
</evidence>
<sequence>MMVLMPSFIQLQLALAKGIHLISSPNKRLRLLPLLGRKGHIKLEHPKKHPSSVPLTGEGNVNNRIRAPESRESSLIVPW</sequence>
<evidence type="ECO:0000313" key="3">
    <source>
        <dbReference type="EMBL" id="MBW62774.1"/>
    </source>
</evidence>
<feature type="signal peptide" evidence="2">
    <location>
        <begin position="1"/>
        <end position="16"/>
    </location>
</feature>
<accession>A0A2M4CBT5</accession>
<dbReference type="AlphaFoldDB" id="A0A2M4CBT5"/>
<protein>
    <submittedName>
        <fullName evidence="3">Putative secreted protein</fullName>
    </submittedName>
</protein>